<dbReference type="EMBL" id="CM010720">
    <property type="protein sequence ID" value="RZC66891.1"/>
    <property type="molecule type" value="Genomic_DNA"/>
</dbReference>
<proteinExistence type="predicted"/>
<evidence type="ECO:0000313" key="2">
    <source>
        <dbReference type="Proteomes" id="UP000316621"/>
    </source>
</evidence>
<dbReference type="Gramene" id="RZC66891">
    <property type="protein sequence ID" value="RZC66891"/>
    <property type="gene ID" value="C5167_010588"/>
</dbReference>
<reference evidence="1 2" key="1">
    <citation type="journal article" date="2018" name="Science">
        <title>The opium poppy genome and morphinan production.</title>
        <authorList>
            <person name="Guo L."/>
            <person name="Winzer T."/>
            <person name="Yang X."/>
            <person name="Li Y."/>
            <person name="Ning Z."/>
            <person name="He Z."/>
            <person name="Teodor R."/>
            <person name="Lu Y."/>
            <person name="Bowser T.A."/>
            <person name="Graham I.A."/>
            <person name="Ye K."/>
        </authorList>
    </citation>
    <scope>NUCLEOTIDE SEQUENCE [LARGE SCALE GENOMIC DNA]</scope>
    <source>
        <strain evidence="2">cv. HN1</strain>
        <tissue evidence="1">Leaves</tissue>
    </source>
</reference>
<dbReference type="Proteomes" id="UP000316621">
    <property type="component" value="Chromosome 6"/>
</dbReference>
<dbReference type="AlphaFoldDB" id="A0A4Y7K3R7"/>
<accession>A0A4Y7K3R7</accession>
<sequence>MGAVISNPVKSAIRDSVKDEEVRKDGVKWEDKEIRAAGSDFVSELLAKDDVIRQTSLILKGVETKLDHASTGITYIAIGVGRREEV</sequence>
<gene>
    <name evidence="1" type="ORF">C5167_010588</name>
</gene>
<name>A0A4Y7K3R7_PAPSO</name>
<keyword evidence="2" id="KW-1185">Reference proteome</keyword>
<evidence type="ECO:0000313" key="1">
    <source>
        <dbReference type="EMBL" id="RZC66891.1"/>
    </source>
</evidence>
<protein>
    <submittedName>
        <fullName evidence="1">Uncharacterized protein</fullName>
    </submittedName>
</protein>
<organism evidence="1 2">
    <name type="scientific">Papaver somniferum</name>
    <name type="common">Opium poppy</name>
    <dbReference type="NCBI Taxonomy" id="3469"/>
    <lineage>
        <taxon>Eukaryota</taxon>
        <taxon>Viridiplantae</taxon>
        <taxon>Streptophyta</taxon>
        <taxon>Embryophyta</taxon>
        <taxon>Tracheophyta</taxon>
        <taxon>Spermatophyta</taxon>
        <taxon>Magnoliopsida</taxon>
        <taxon>Ranunculales</taxon>
        <taxon>Papaveraceae</taxon>
        <taxon>Papaveroideae</taxon>
        <taxon>Papaver</taxon>
    </lineage>
</organism>